<dbReference type="EMBL" id="CAKLBY020000228">
    <property type="protein sequence ID" value="CAK7937935.1"/>
    <property type="molecule type" value="Genomic_DNA"/>
</dbReference>
<gene>
    <name evidence="1" type="ORF">PM001_LOCUS23085</name>
</gene>
<dbReference type="AlphaFoldDB" id="A0AAV1UWQ5"/>
<organism evidence="1 2">
    <name type="scientific">Peronospora matthiolae</name>
    <dbReference type="NCBI Taxonomy" id="2874970"/>
    <lineage>
        <taxon>Eukaryota</taxon>
        <taxon>Sar</taxon>
        <taxon>Stramenopiles</taxon>
        <taxon>Oomycota</taxon>
        <taxon>Peronosporomycetes</taxon>
        <taxon>Peronosporales</taxon>
        <taxon>Peronosporaceae</taxon>
        <taxon>Peronospora</taxon>
    </lineage>
</organism>
<reference evidence="1" key="1">
    <citation type="submission" date="2024-01" db="EMBL/GenBank/DDBJ databases">
        <authorList>
            <person name="Webb A."/>
        </authorList>
    </citation>
    <scope>NUCLEOTIDE SEQUENCE</scope>
    <source>
        <strain evidence="1">Pm1</strain>
    </source>
</reference>
<dbReference type="Proteomes" id="UP001162060">
    <property type="component" value="Unassembled WGS sequence"/>
</dbReference>
<comment type="caution">
    <text evidence="1">The sequence shown here is derived from an EMBL/GenBank/DDBJ whole genome shotgun (WGS) entry which is preliminary data.</text>
</comment>
<accession>A0AAV1UWQ5</accession>
<name>A0AAV1UWQ5_9STRA</name>
<proteinExistence type="predicted"/>
<sequence>MLIETPLGVAMVGIAADSFGKAYAAVRACFSDVPTMQSRSSSV</sequence>
<protein>
    <submittedName>
        <fullName evidence="1">Uncharacterized protein</fullName>
    </submittedName>
</protein>
<evidence type="ECO:0000313" key="1">
    <source>
        <dbReference type="EMBL" id="CAK7937935.1"/>
    </source>
</evidence>
<evidence type="ECO:0000313" key="2">
    <source>
        <dbReference type="Proteomes" id="UP001162060"/>
    </source>
</evidence>